<proteinExistence type="predicted"/>
<accession>A0AAD5SCP1</accession>
<dbReference type="PANTHER" id="PTHR13318:SF190">
    <property type="entry name" value="PARTNER OF PAIRED, ISOFORM B"/>
    <property type="match status" value="1"/>
</dbReference>
<dbReference type="InterPro" id="IPR032675">
    <property type="entry name" value="LRR_dom_sf"/>
</dbReference>
<dbReference type="Pfam" id="PF13516">
    <property type="entry name" value="LRR_6"/>
    <property type="match status" value="1"/>
</dbReference>
<dbReference type="GO" id="GO:0019005">
    <property type="term" value="C:SCF ubiquitin ligase complex"/>
    <property type="evidence" value="ECO:0007669"/>
    <property type="project" value="TreeGrafter"/>
</dbReference>
<dbReference type="PANTHER" id="PTHR13318">
    <property type="entry name" value="PARTNER OF PAIRED, ISOFORM B-RELATED"/>
    <property type="match status" value="1"/>
</dbReference>
<dbReference type="GO" id="GO:0031146">
    <property type="term" value="P:SCF-dependent proteasomal ubiquitin-dependent protein catabolic process"/>
    <property type="evidence" value="ECO:0007669"/>
    <property type="project" value="TreeGrafter"/>
</dbReference>
<feature type="region of interest" description="Disordered" evidence="1">
    <location>
        <begin position="1"/>
        <end position="29"/>
    </location>
</feature>
<dbReference type="InterPro" id="IPR001611">
    <property type="entry name" value="Leu-rich_rpt"/>
</dbReference>
<dbReference type="EMBL" id="JADGJD010000531">
    <property type="protein sequence ID" value="KAJ3050295.1"/>
    <property type="molecule type" value="Genomic_DNA"/>
</dbReference>
<keyword evidence="3" id="KW-1185">Reference proteome</keyword>
<reference evidence="2" key="1">
    <citation type="submission" date="2020-05" db="EMBL/GenBank/DDBJ databases">
        <title>Phylogenomic resolution of chytrid fungi.</title>
        <authorList>
            <person name="Stajich J.E."/>
            <person name="Amses K."/>
            <person name="Simmons R."/>
            <person name="Seto K."/>
            <person name="Myers J."/>
            <person name="Bonds A."/>
            <person name="Quandt C.A."/>
            <person name="Barry K."/>
            <person name="Liu P."/>
            <person name="Grigoriev I."/>
            <person name="Longcore J.E."/>
            <person name="James T.Y."/>
        </authorList>
    </citation>
    <scope>NUCLEOTIDE SEQUENCE</scope>
    <source>
        <strain evidence="2">JEL0318</strain>
    </source>
</reference>
<gene>
    <name evidence="2" type="ORF">HK097_008748</name>
</gene>
<evidence type="ECO:0000313" key="2">
    <source>
        <dbReference type="EMBL" id="KAJ3050295.1"/>
    </source>
</evidence>
<dbReference type="Gene3D" id="3.80.10.10">
    <property type="entry name" value="Ribonuclease Inhibitor"/>
    <property type="match status" value="2"/>
</dbReference>
<name>A0AAD5SCP1_9FUNG</name>
<comment type="caution">
    <text evidence="2">The sequence shown here is derived from an EMBL/GenBank/DDBJ whole genome shotgun (WGS) entry which is preliminary data.</text>
</comment>
<organism evidence="2 3">
    <name type="scientific">Rhizophlyctis rosea</name>
    <dbReference type="NCBI Taxonomy" id="64517"/>
    <lineage>
        <taxon>Eukaryota</taxon>
        <taxon>Fungi</taxon>
        <taxon>Fungi incertae sedis</taxon>
        <taxon>Chytridiomycota</taxon>
        <taxon>Chytridiomycota incertae sedis</taxon>
        <taxon>Chytridiomycetes</taxon>
        <taxon>Rhizophlyctidales</taxon>
        <taxon>Rhizophlyctidaceae</taxon>
        <taxon>Rhizophlyctis</taxon>
    </lineage>
</organism>
<evidence type="ECO:0008006" key="4">
    <source>
        <dbReference type="Google" id="ProtNLM"/>
    </source>
</evidence>
<dbReference type="Proteomes" id="UP001212841">
    <property type="component" value="Unassembled WGS sequence"/>
</dbReference>
<dbReference type="AlphaFoldDB" id="A0AAD5SCP1"/>
<evidence type="ECO:0000256" key="1">
    <source>
        <dbReference type="SAM" id="MobiDB-lite"/>
    </source>
</evidence>
<evidence type="ECO:0000313" key="3">
    <source>
        <dbReference type="Proteomes" id="UP001212841"/>
    </source>
</evidence>
<dbReference type="SUPFAM" id="SSF52047">
    <property type="entry name" value="RNI-like"/>
    <property type="match status" value="1"/>
</dbReference>
<protein>
    <recommendedName>
        <fullName evidence="4">RNI-like protein</fullName>
    </recommendedName>
</protein>
<sequence length="499" mass="55128">MSSNKRKRAGSASTPQARKRPPAPEVNAREEDMSLYLEYRNARYANRGVVGNRTVLRPLTTCAFEVVARNLTRYLNDDYALPNFDLLPPNLLFQILDTARQQLPTTLTPELIKKVFLDRAPTSLDALVLDDLPSATHRLVWESLSRKPQQIDNLGGVGPGLRVLSINHLTIRSNVLCSALATMENLTSFDARGNVHLDDTVLTMLASTCPQLRRVNISMTAVSQVGIAKILGIKSMKVLKVASVKLAGDKFWMDFAAASEGSERATLTNLKIASNDVITDKGLTALIQAVGSKLETVDVNSTRISNLTAVLAPCLQTLQKLNISATKPRSVAVLHETISRLDNIGNLRKLSMQRSPKLQMNQTTVDHLSPLFRNLTHLRLANNPGITDMRAIIENAQNLEFLDVQNCGLTTRSFEAIEGIGYNMNLKALDVSGTRVDEGVGELLGRFSRLERVWLGNTRVTVTSCLNLREMDLNGCRGIPLRSRKSLFEGIWREVHGRG</sequence>